<dbReference type="PIRSF" id="PIRSF002181">
    <property type="entry name" value="Ribosomal_L13"/>
    <property type="match status" value="1"/>
</dbReference>
<dbReference type="PANTHER" id="PTHR11545">
    <property type="entry name" value="RIBOSOMAL PROTEIN L13"/>
    <property type="match status" value="1"/>
</dbReference>
<dbReference type="InterPro" id="IPR036899">
    <property type="entry name" value="Ribosomal_uL13_sf"/>
</dbReference>
<dbReference type="GO" id="GO:0005840">
    <property type="term" value="C:ribosome"/>
    <property type="evidence" value="ECO:0007669"/>
    <property type="project" value="UniProtKB-KW"/>
</dbReference>
<dbReference type="HAMAP" id="MF_01366">
    <property type="entry name" value="Ribosomal_uL13"/>
    <property type="match status" value="1"/>
</dbReference>
<comment type="caution">
    <text evidence="5">The sequence shown here is derived from an EMBL/GenBank/DDBJ whole genome shotgun (WGS) entry which is preliminary data.</text>
</comment>
<evidence type="ECO:0000313" key="5">
    <source>
        <dbReference type="EMBL" id="OGM80066.1"/>
    </source>
</evidence>
<dbReference type="Gene3D" id="3.90.1180.10">
    <property type="entry name" value="Ribosomal protein L13"/>
    <property type="match status" value="1"/>
</dbReference>
<gene>
    <name evidence="4" type="primary">rplM</name>
    <name evidence="5" type="ORF">A2382_05280</name>
</gene>
<name>A0A1F8CVG8_9BACT</name>
<dbReference type="SUPFAM" id="SSF52161">
    <property type="entry name" value="Ribosomal protein L13"/>
    <property type="match status" value="1"/>
</dbReference>
<keyword evidence="3 4" id="KW-0687">Ribonucleoprotein</keyword>
<comment type="subunit">
    <text evidence="4">Part of the 50S ribosomal subunit.</text>
</comment>
<evidence type="ECO:0000256" key="2">
    <source>
        <dbReference type="ARBA" id="ARBA00022980"/>
    </source>
</evidence>
<dbReference type="GO" id="GO:0006412">
    <property type="term" value="P:translation"/>
    <property type="evidence" value="ECO:0007669"/>
    <property type="project" value="UniProtKB-UniRule"/>
</dbReference>
<dbReference type="PANTHER" id="PTHR11545:SF2">
    <property type="entry name" value="LARGE RIBOSOMAL SUBUNIT PROTEIN UL13M"/>
    <property type="match status" value="1"/>
</dbReference>
<sequence>MKTYQPKGDEMKHDWHLIDAKDYVLGRMATKVVGFLMGKQKPSYATQADLGDWVVVLNAKKVKVTGKKEKQKVYFKHSGYPGGFKEVAFDKLRREKPERIVELAVKRMLPKNRLQAVRMNRLKIVSGENNPYQDKFSKKGGMSE</sequence>
<comment type="function">
    <text evidence="4">This protein is one of the early assembly proteins of the 50S ribosomal subunit, although it is not seen to bind rRNA by itself. It is important during the early stages of 50S assembly.</text>
</comment>
<dbReference type="AlphaFoldDB" id="A0A1F8CVG8"/>
<dbReference type="GO" id="GO:0003735">
    <property type="term" value="F:structural constituent of ribosome"/>
    <property type="evidence" value="ECO:0007669"/>
    <property type="project" value="InterPro"/>
</dbReference>
<reference evidence="5 6" key="1">
    <citation type="journal article" date="2016" name="Nat. Commun.">
        <title>Thousands of microbial genomes shed light on interconnected biogeochemical processes in an aquifer system.</title>
        <authorList>
            <person name="Anantharaman K."/>
            <person name="Brown C.T."/>
            <person name="Hug L.A."/>
            <person name="Sharon I."/>
            <person name="Castelle C.J."/>
            <person name="Probst A.J."/>
            <person name="Thomas B.C."/>
            <person name="Singh A."/>
            <person name="Wilkins M.J."/>
            <person name="Karaoz U."/>
            <person name="Brodie E.L."/>
            <person name="Williams K.H."/>
            <person name="Hubbard S.S."/>
            <person name="Banfield J.F."/>
        </authorList>
    </citation>
    <scope>NUCLEOTIDE SEQUENCE [LARGE SCALE GENOMIC DNA]</scope>
</reference>
<dbReference type="Pfam" id="PF00572">
    <property type="entry name" value="Ribosomal_L13"/>
    <property type="match status" value="1"/>
</dbReference>
<evidence type="ECO:0000313" key="6">
    <source>
        <dbReference type="Proteomes" id="UP000178999"/>
    </source>
</evidence>
<comment type="similarity">
    <text evidence="1 4">Belongs to the universal ribosomal protein uL13 family.</text>
</comment>
<protein>
    <recommendedName>
        <fullName evidence="4">Large ribosomal subunit protein uL13</fullName>
    </recommendedName>
</protein>
<dbReference type="EMBL" id="MGHY01000005">
    <property type="protein sequence ID" value="OGM80066.1"/>
    <property type="molecule type" value="Genomic_DNA"/>
</dbReference>
<dbReference type="InterPro" id="IPR005822">
    <property type="entry name" value="Ribosomal_uL13"/>
</dbReference>
<keyword evidence="2 4" id="KW-0689">Ribosomal protein</keyword>
<evidence type="ECO:0000256" key="3">
    <source>
        <dbReference type="ARBA" id="ARBA00023274"/>
    </source>
</evidence>
<organism evidence="5 6">
    <name type="scientific">Candidatus Woesebacteria bacterium RIFOXYB1_FULL_38_16</name>
    <dbReference type="NCBI Taxonomy" id="1802538"/>
    <lineage>
        <taxon>Bacteria</taxon>
        <taxon>Candidatus Woeseibacteriota</taxon>
    </lineage>
</organism>
<dbReference type="InterPro" id="IPR005823">
    <property type="entry name" value="Ribosomal_uL13_bac-type"/>
</dbReference>
<dbReference type="GO" id="GO:0017148">
    <property type="term" value="P:negative regulation of translation"/>
    <property type="evidence" value="ECO:0007669"/>
    <property type="project" value="TreeGrafter"/>
</dbReference>
<dbReference type="CDD" id="cd00392">
    <property type="entry name" value="Ribosomal_L13"/>
    <property type="match status" value="1"/>
</dbReference>
<evidence type="ECO:0000256" key="4">
    <source>
        <dbReference type="HAMAP-Rule" id="MF_01366"/>
    </source>
</evidence>
<proteinExistence type="inferred from homology"/>
<dbReference type="Proteomes" id="UP000178999">
    <property type="component" value="Unassembled WGS sequence"/>
</dbReference>
<accession>A0A1F8CVG8</accession>
<dbReference type="GO" id="GO:1990904">
    <property type="term" value="C:ribonucleoprotein complex"/>
    <property type="evidence" value="ECO:0007669"/>
    <property type="project" value="UniProtKB-KW"/>
</dbReference>
<dbReference type="NCBIfam" id="TIGR01066">
    <property type="entry name" value="rplM_bact"/>
    <property type="match status" value="1"/>
</dbReference>
<evidence type="ECO:0000256" key="1">
    <source>
        <dbReference type="ARBA" id="ARBA00006227"/>
    </source>
</evidence>
<dbReference type="STRING" id="1802538.A2382_05280"/>
<dbReference type="GO" id="GO:0003729">
    <property type="term" value="F:mRNA binding"/>
    <property type="evidence" value="ECO:0007669"/>
    <property type="project" value="TreeGrafter"/>
</dbReference>